<protein>
    <submittedName>
        <fullName evidence="11">Protein ERGIC-53</fullName>
    </submittedName>
</protein>
<dbReference type="GO" id="GO:0033116">
    <property type="term" value="C:endoplasmic reticulum-Golgi intermediate compartment membrane"/>
    <property type="evidence" value="ECO:0007669"/>
    <property type="project" value="UniProtKB-SubCell"/>
</dbReference>
<comment type="subcellular location">
    <subcellularLocation>
        <location evidence="1">Endoplasmic reticulum-Golgi intermediate compartment membrane</location>
        <topology evidence="1">Single-pass type I membrane protein</topology>
    </subcellularLocation>
</comment>
<keyword evidence="12" id="KW-1185">Reference proteome</keyword>
<dbReference type="Gene3D" id="2.60.120.200">
    <property type="match status" value="1"/>
</dbReference>
<dbReference type="GO" id="GO:0030134">
    <property type="term" value="C:COPII-coated ER to Golgi transport vesicle"/>
    <property type="evidence" value="ECO:0007669"/>
    <property type="project" value="TreeGrafter"/>
</dbReference>
<reference evidence="11" key="2">
    <citation type="journal article" date="2023" name="Science">
        <title>Genomic signatures of disease resistance in endangered staghorn corals.</title>
        <authorList>
            <person name="Vollmer S.V."/>
            <person name="Selwyn J.D."/>
            <person name="Despard B.A."/>
            <person name="Roesel C.L."/>
        </authorList>
    </citation>
    <scope>NUCLEOTIDE SEQUENCE</scope>
    <source>
        <strain evidence="11">K2</strain>
    </source>
</reference>
<evidence type="ECO:0000256" key="7">
    <source>
        <dbReference type="ARBA" id="ARBA00023157"/>
    </source>
</evidence>
<keyword evidence="3" id="KW-0732">Signal</keyword>
<sequence>METCQILNISRRLAVLPIILRSAFQANFKMASINRCCSVTILLLLIPIGLATEASERHVKFQYKHSFKGPHLANKEGSIPFWAHGGSAIPSDDQIRLTPSMTNKKGYLWTKSGFPHDWWEVEVAIKVTGVGRLGGDGVAIWYTETAGIEGPAFGNVNTWKGLGIFCDSFDNDQQGNNPFISVMLNDGTHIYDHNKDGQDLQRGGCLRDFRNRPNPVKLKIRYYENVLTLWVHMGMSMKAEDFELCTRLENIALGKGGYFGLSAATGGLADDHDVISFVTHSLTPPKKDGGSEQGMSEEEQRKLAEQYEEYQKKLEQQREEFKTAHPEKTKQPEAQYENAYERDVRLVYEGQNAIHQMIGNLHNKVGELTLQINTLYTLVTGDHNKLNNVVTVDQTISRQEVNTLINVQQQLVAKLQEMSNMMNQGGNVVKRDTGESAVTNTQLSNMQKSIESLTESVNHFSTKQQITSRDKRECPPPPPMPQCIGPGYFVVLIVMQIIMLLGYIAYMNQKEAAAKKFF</sequence>
<evidence type="ECO:0000256" key="9">
    <source>
        <dbReference type="SAM" id="Phobius"/>
    </source>
</evidence>
<dbReference type="InterPro" id="IPR051136">
    <property type="entry name" value="Intracellular_Lectin-GPT"/>
</dbReference>
<dbReference type="InterPro" id="IPR013320">
    <property type="entry name" value="ConA-like_dom_sf"/>
</dbReference>
<feature type="compositionally biased region" description="Basic and acidic residues" evidence="8">
    <location>
        <begin position="298"/>
        <end position="331"/>
    </location>
</feature>
<proteinExistence type="predicted"/>
<organism evidence="11 12">
    <name type="scientific">Acropora cervicornis</name>
    <name type="common">Staghorn coral</name>
    <dbReference type="NCBI Taxonomy" id="6130"/>
    <lineage>
        <taxon>Eukaryota</taxon>
        <taxon>Metazoa</taxon>
        <taxon>Cnidaria</taxon>
        <taxon>Anthozoa</taxon>
        <taxon>Hexacorallia</taxon>
        <taxon>Scleractinia</taxon>
        <taxon>Astrocoeniina</taxon>
        <taxon>Acroporidae</taxon>
        <taxon>Acropora</taxon>
    </lineage>
</organism>
<evidence type="ECO:0000256" key="3">
    <source>
        <dbReference type="ARBA" id="ARBA00022729"/>
    </source>
</evidence>
<keyword evidence="5 9" id="KW-1133">Transmembrane helix</keyword>
<keyword evidence="6 9" id="KW-0472">Membrane</keyword>
<dbReference type="GO" id="GO:0005789">
    <property type="term" value="C:endoplasmic reticulum membrane"/>
    <property type="evidence" value="ECO:0007669"/>
    <property type="project" value="TreeGrafter"/>
</dbReference>
<dbReference type="GO" id="GO:0006888">
    <property type="term" value="P:endoplasmic reticulum to Golgi vesicle-mediated transport"/>
    <property type="evidence" value="ECO:0007669"/>
    <property type="project" value="TreeGrafter"/>
</dbReference>
<keyword evidence="7" id="KW-1015">Disulfide bond</keyword>
<evidence type="ECO:0000256" key="1">
    <source>
        <dbReference type="ARBA" id="ARBA00004151"/>
    </source>
</evidence>
<dbReference type="InterPro" id="IPR005052">
    <property type="entry name" value="Lectin_leg"/>
</dbReference>
<evidence type="ECO:0000256" key="4">
    <source>
        <dbReference type="ARBA" id="ARBA00022734"/>
    </source>
</evidence>
<evidence type="ECO:0000256" key="6">
    <source>
        <dbReference type="ARBA" id="ARBA00023136"/>
    </source>
</evidence>
<accession>A0AAD9QQF9</accession>
<evidence type="ECO:0000313" key="12">
    <source>
        <dbReference type="Proteomes" id="UP001249851"/>
    </source>
</evidence>
<reference evidence="11" key="1">
    <citation type="journal article" date="2023" name="G3 (Bethesda)">
        <title>Whole genome assembly and annotation of the endangered Caribbean coral Acropora cervicornis.</title>
        <authorList>
            <person name="Selwyn J.D."/>
            <person name="Vollmer S.V."/>
        </authorList>
    </citation>
    <scope>NUCLEOTIDE SEQUENCE</scope>
    <source>
        <strain evidence="11">K2</strain>
    </source>
</reference>
<dbReference type="PANTHER" id="PTHR12223:SF28">
    <property type="entry name" value="LECTIN, MANNOSE BINDING 1 LIKE"/>
    <property type="match status" value="1"/>
</dbReference>
<dbReference type="Proteomes" id="UP001249851">
    <property type="component" value="Unassembled WGS sequence"/>
</dbReference>
<dbReference type="Pfam" id="PF03388">
    <property type="entry name" value="Lectin_leg-like"/>
    <property type="match status" value="1"/>
</dbReference>
<comment type="caution">
    <text evidence="11">The sequence shown here is derived from an EMBL/GenBank/DDBJ whole genome shotgun (WGS) entry which is preliminary data.</text>
</comment>
<dbReference type="SUPFAM" id="SSF49899">
    <property type="entry name" value="Concanavalin A-like lectins/glucanases"/>
    <property type="match status" value="1"/>
</dbReference>
<feature type="domain" description="L-type lectin-like" evidence="10">
    <location>
        <begin position="59"/>
        <end position="282"/>
    </location>
</feature>
<evidence type="ECO:0000256" key="5">
    <source>
        <dbReference type="ARBA" id="ARBA00022989"/>
    </source>
</evidence>
<evidence type="ECO:0000256" key="2">
    <source>
        <dbReference type="ARBA" id="ARBA00022692"/>
    </source>
</evidence>
<dbReference type="FunFam" id="2.60.120.200:FF:000028">
    <property type="entry name" value="Blast:Protein ERGIC-53"/>
    <property type="match status" value="1"/>
</dbReference>
<keyword evidence="2 9" id="KW-0812">Transmembrane</keyword>
<keyword evidence="4" id="KW-0430">Lectin</keyword>
<dbReference type="EMBL" id="JARQWQ010000020">
    <property type="protein sequence ID" value="KAK2565236.1"/>
    <property type="molecule type" value="Genomic_DNA"/>
</dbReference>
<name>A0AAD9QQF9_ACRCE</name>
<feature type="region of interest" description="Disordered" evidence="8">
    <location>
        <begin position="280"/>
        <end position="335"/>
    </location>
</feature>
<dbReference type="AlphaFoldDB" id="A0AAD9QQF9"/>
<dbReference type="PANTHER" id="PTHR12223">
    <property type="entry name" value="VESICULAR MANNOSE-BINDING LECTIN"/>
    <property type="match status" value="1"/>
</dbReference>
<dbReference type="GO" id="GO:0005537">
    <property type="term" value="F:D-mannose binding"/>
    <property type="evidence" value="ECO:0007669"/>
    <property type="project" value="TreeGrafter"/>
</dbReference>
<dbReference type="PROSITE" id="PS51328">
    <property type="entry name" value="L_LECTIN_LIKE"/>
    <property type="match status" value="1"/>
</dbReference>
<dbReference type="GO" id="GO:0000139">
    <property type="term" value="C:Golgi membrane"/>
    <property type="evidence" value="ECO:0007669"/>
    <property type="project" value="TreeGrafter"/>
</dbReference>
<evidence type="ECO:0000259" key="10">
    <source>
        <dbReference type="PROSITE" id="PS51328"/>
    </source>
</evidence>
<dbReference type="CDD" id="cd06902">
    <property type="entry name" value="lectin_ERGIC-53_ERGL"/>
    <property type="match status" value="1"/>
</dbReference>
<feature type="transmembrane region" description="Helical" evidence="9">
    <location>
        <begin position="487"/>
        <end position="506"/>
    </location>
</feature>
<evidence type="ECO:0000256" key="8">
    <source>
        <dbReference type="SAM" id="MobiDB-lite"/>
    </source>
</evidence>
<gene>
    <name evidence="11" type="ORF">P5673_011183</name>
</gene>
<evidence type="ECO:0000313" key="11">
    <source>
        <dbReference type="EMBL" id="KAK2565236.1"/>
    </source>
</evidence>